<accession>A0ABY7VFU1</accession>
<proteinExistence type="predicted"/>
<keyword evidence="3" id="KW-1185">Reference proteome</keyword>
<evidence type="ECO:0000256" key="1">
    <source>
        <dbReference type="SAM" id="SignalP"/>
    </source>
</evidence>
<dbReference type="EMBL" id="CP059693">
    <property type="protein sequence ID" value="WDE11890.1"/>
    <property type="molecule type" value="Genomic_DNA"/>
</dbReference>
<evidence type="ECO:0000313" key="3">
    <source>
        <dbReference type="Proteomes" id="UP001215231"/>
    </source>
</evidence>
<feature type="signal peptide" evidence="1">
    <location>
        <begin position="1"/>
        <end position="19"/>
    </location>
</feature>
<organism evidence="2 3">
    <name type="scientific">Thalassomonas haliotis</name>
    <dbReference type="NCBI Taxonomy" id="485448"/>
    <lineage>
        <taxon>Bacteria</taxon>
        <taxon>Pseudomonadati</taxon>
        <taxon>Pseudomonadota</taxon>
        <taxon>Gammaproteobacteria</taxon>
        <taxon>Alteromonadales</taxon>
        <taxon>Colwelliaceae</taxon>
        <taxon>Thalassomonas</taxon>
    </lineage>
</organism>
<feature type="chain" id="PRO_5045307801" evidence="1">
    <location>
        <begin position="20"/>
        <end position="180"/>
    </location>
</feature>
<gene>
    <name evidence="2" type="ORF">H3N35_27500</name>
</gene>
<dbReference type="Proteomes" id="UP001215231">
    <property type="component" value="Chromosome"/>
</dbReference>
<dbReference type="RefSeq" id="WP_274052114.1">
    <property type="nucleotide sequence ID" value="NZ_CP059693.1"/>
</dbReference>
<name>A0ABY7VFU1_9GAMM</name>
<protein>
    <submittedName>
        <fullName evidence="2">Uncharacterized protein</fullName>
    </submittedName>
</protein>
<reference evidence="2 3" key="1">
    <citation type="journal article" date="2022" name="Mar. Drugs">
        <title>Bioassay-Guided Fractionation Leads to the Detection of Cholic Acid Generated by the Rare Thalassomonas sp.</title>
        <authorList>
            <person name="Pheiffer F."/>
            <person name="Schneider Y.K."/>
            <person name="Hansen E.H."/>
            <person name="Andersen J.H."/>
            <person name="Isaksson J."/>
            <person name="Busche T."/>
            <person name="R C."/>
            <person name="Kalinowski J."/>
            <person name="Zyl L.V."/>
            <person name="Trindade M."/>
        </authorList>
    </citation>
    <scope>NUCLEOTIDE SEQUENCE [LARGE SCALE GENOMIC DNA]</scope>
    <source>
        <strain evidence="2 3">A5K-61T</strain>
    </source>
</reference>
<evidence type="ECO:0000313" key="2">
    <source>
        <dbReference type="EMBL" id="WDE11890.1"/>
    </source>
</evidence>
<keyword evidence="1" id="KW-0732">Signal</keyword>
<sequence length="180" mass="19651">MKKLIGLVFCSLMVSQAAAADVVYVSGSKHSLSKADFQRSGNTYTANIQVIGDYGQSLLFDVDAIVAGRGYQENEEVCFTYHPDEPPCHESYTKWLPGFSYEVDLKVSCNGIAIGMDSENKNMLVNEGVRVRDTGREVNLLVDNELVTGGNCQQLQVIVDGTELSTIDSIDLDVLVAEAF</sequence>